<evidence type="ECO:0000256" key="1">
    <source>
        <dbReference type="SAM" id="MobiDB-lite"/>
    </source>
</evidence>
<dbReference type="PANTHER" id="PTHR43058">
    <property type="entry name" value="SLR0655 PROTEIN"/>
    <property type="match status" value="1"/>
</dbReference>
<dbReference type="AlphaFoldDB" id="A0A0C6EXX9"/>
<dbReference type="InterPro" id="IPR007361">
    <property type="entry name" value="DUF427"/>
</dbReference>
<feature type="region of interest" description="Disordered" evidence="1">
    <location>
        <begin position="1"/>
        <end position="25"/>
    </location>
</feature>
<protein>
    <recommendedName>
        <fullName evidence="2">DUF427 domain-containing protein</fullName>
    </recommendedName>
</protein>
<feature type="domain" description="DUF427" evidence="2">
    <location>
        <begin position="35"/>
        <end position="125"/>
    </location>
</feature>
<dbReference type="EMBL" id="AP014704">
    <property type="protein sequence ID" value="BAQ45051.1"/>
    <property type="molecule type" value="Genomic_DNA"/>
</dbReference>
<evidence type="ECO:0000313" key="4">
    <source>
        <dbReference type="Proteomes" id="UP000061432"/>
    </source>
</evidence>
<gene>
    <name evidence="3" type="ORF">Maq22A_c08725</name>
</gene>
<accession>A0A0C6EXX9</accession>
<dbReference type="PATRIC" id="fig|270351.10.peg.1669"/>
<dbReference type="STRING" id="270351.Maq22A_c08725"/>
<name>A0A0C6EXX9_9HYPH</name>
<dbReference type="Gene3D" id="2.170.150.40">
    <property type="entry name" value="Domain of unknown function (DUF427)"/>
    <property type="match status" value="1"/>
</dbReference>
<dbReference type="RefSeq" id="WP_060846445.1">
    <property type="nucleotide sequence ID" value="NZ_AP014704.1"/>
</dbReference>
<dbReference type="Pfam" id="PF04248">
    <property type="entry name" value="NTP_transf_9"/>
    <property type="match status" value="1"/>
</dbReference>
<evidence type="ECO:0000313" key="3">
    <source>
        <dbReference type="EMBL" id="BAQ45051.1"/>
    </source>
</evidence>
<dbReference type="OrthoDB" id="9815163at2"/>
<dbReference type="PANTHER" id="PTHR43058:SF1">
    <property type="entry name" value="DUF427 DOMAIN-CONTAINING PROTEIN"/>
    <property type="match status" value="1"/>
</dbReference>
<evidence type="ECO:0000259" key="2">
    <source>
        <dbReference type="Pfam" id="PF04248"/>
    </source>
</evidence>
<reference evidence="4" key="2">
    <citation type="submission" date="2015-01" db="EMBL/GenBank/DDBJ databases">
        <title>Complete genome sequence of Methylobacterium aquaticum strain 22A.</title>
        <authorList>
            <person name="Tani A."/>
            <person name="Ogura Y."/>
            <person name="Hayashi T."/>
        </authorList>
    </citation>
    <scope>NUCLEOTIDE SEQUENCE [LARGE SCALE GENOMIC DNA]</scope>
    <source>
        <strain evidence="4">MA-22A</strain>
    </source>
</reference>
<dbReference type="Proteomes" id="UP000061432">
    <property type="component" value="Chromosome"/>
</dbReference>
<organism evidence="3 4">
    <name type="scientific">Methylobacterium aquaticum</name>
    <dbReference type="NCBI Taxonomy" id="270351"/>
    <lineage>
        <taxon>Bacteria</taxon>
        <taxon>Pseudomonadati</taxon>
        <taxon>Pseudomonadota</taxon>
        <taxon>Alphaproteobacteria</taxon>
        <taxon>Hyphomicrobiales</taxon>
        <taxon>Methylobacteriaceae</taxon>
        <taxon>Methylobacterium</taxon>
    </lineage>
</organism>
<dbReference type="InterPro" id="IPR038694">
    <property type="entry name" value="DUF427_sf"/>
</dbReference>
<proteinExistence type="predicted"/>
<dbReference type="KEGG" id="maqu:Maq22A_c08725"/>
<reference evidence="3 4" key="1">
    <citation type="journal article" date="2015" name="Genome Announc.">
        <title>Complete Genome Sequence of Methylobacterium aquaticum Strain 22A, Isolated from Racomitrium japonicum Moss.</title>
        <authorList>
            <person name="Tani A."/>
            <person name="Ogura Y."/>
            <person name="Hayashi T."/>
            <person name="Kimbara K."/>
        </authorList>
    </citation>
    <scope>NUCLEOTIDE SEQUENCE [LARGE SCALE GENOMIC DNA]</scope>
    <source>
        <strain evidence="3 4">MA-22A</strain>
    </source>
</reference>
<sequence length="167" mass="18001">MLRGHPDPDPAGPGQESVWDYPRPPRLEPVPERLRVVFDGTTIADTMRGWRVLETSHPPSYYLPPDDILPGALASAGGGSLCEWKGRALYYDVVGPGRRAERAAWAYPGPTAAFAALAGHVAFYAGAMDACFVGDERVTPQPGGFYGGWITRRIVGPFKGEAGTMGW</sequence>